<name>A0A3S5BDC6_9PLAT</name>
<evidence type="ECO:0000313" key="1">
    <source>
        <dbReference type="EMBL" id="VEL41240.1"/>
    </source>
</evidence>
<dbReference type="Proteomes" id="UP000784294">
    <property type="component" value="Unassembled WGS sequence"/>
</dbReference>
<dbReference type="EMBL" id="CAAALY010268516">
    <property type="protein sequence ID" value="VEL41240.1"/>
    <property type="molecule type" value="Genomic_DNA"/>
</dbReference>
<reference evidence="1" key="1">
    <citation type="submission" date="2018-11" db="EMBL/GenBank/DDBJ databases">
        <authorList>
            <consortium name="Pathogen Informatics"/>
        </authorList>
    </citation>
    <scope>NUCLEOTIDE SEQUENCE</scope>
</reference>
<organism evidence="1 2">
    <name type="scientific">Protopolystoma xenopodis</name>
    <dbReference type="NCBI Taxonomy" id="117903"/>
    <lineage>
        <taxon>Eukaryota</taxon>
        <taxon>Metazoa</taxon>
        <taxon>Spiralia</taxon>
        <taxon>Lophotrochozoa</taxon>
        <taxon>Platyhelminthes</taxon>
        <taxon>Monogenea</taxon>
        <taxon>Polyopisthocotylea</taxon>
        <taxon>Polystomatidea</taxon>
        <taxon>Polystomatidae</taxon>
        <taxon>Protopolystoma</taxon>
    </lineage>
</organism>
<accession>A0A3S5BDC6</accession>
<keyword evidence="2" id="KW-1185">Reference proteome</keyword>
<gene>
    <name evidence="1" type="ORF">PXEA_LOCUS34680</name>
</gene>
<sequence>MLPFPVDHSFETSRASQQLYDQRGSWLHSGDSRTPLFDINSPPQQHIRFWAIIMSVMLAVFGQSSRHADRIKSNQLARLMTSASKTQSIKIYSLDVITPDIPIVRTEWYSIIQSAYQDIEDFVFVLGKLSYDFFSCSDYVCHIAQVHQDHRAVSPGLLGTNLQALRQDNPSSVSGGAE</sequence>
<dbReference type="AlphaFoldDB" id="A0A3S5BDC6"/>
<proteinExistence type="predicted"/>
<comment type="caution">
    <text evidence="1">The sequence shown here is derived from an EMBL/GenBank/DDBJ whole genome shotgun (WGS) entry which is preliminary data.</text>
</comment>
<evidence type="ECO:0000313" key="2">
    <source>
        <dbReference type="Proteomes" id="UP000784294"/>
    </source>
</evidence>
<protein>
    <submittedName>
        <fullName evidence="1">Uncharacterized protein</fullName>
    </submittedName>
</protein>